<dbReference type="Proteomes" id="UP000557566">
    <property type="component" value="Unassembled WGS sequence"/>
</dbReference>
<organism evidence="12 13">
    <name type="scientific">Ophiocordyceps sinensis</name>
    <dbReference type="NCBI Taxonomy" id="72228"/>
    <lineage>
        <taxon>Eukaryota</taxon>
        <taxon>Fungi</taxon>
        <taxon>Dikarya</taxon>
        <taxon>Ascomycota</taxon>
        <taxon>Pezizomycotina</taxon>
        <taxon>Sordariomycetes</taxon>
        <taxon>Hypocreomycetidae</taxon>
        <taxon>Hypocreales</taxon>
        <taxon>Ophiocordycipitaceae</taxon>
        <taxon>Ophiocordyceps</taxon>
    </lineage>
</organism>
<dbReference type="GO" id="GO:0008204">
    <property type="term" value="P:ergosterol metabolic process"/>
    <property type="evidence" value="ECO:0007669"/>
    <property type="project" value="TreeGrafter"/>
</dbReference>
<keyword evidence="7 11" id="KW-0472">Membrane</keyword>
<evidence type="ECO:0000256" key="7">
    <source>
        <dbReference type="ARBA" id="ARBA00023136"/>
    </source>
</evidence>
<proteinExistence type="inferred from homology"/>
<evidence type="ECO:0000256" key="9">
    <source>
        <dbReference type="ARBA" id="ARBA00023568"/>
    </source>
</evidence>
<accession>A0A8H4LQL0</accession>
<sequence length="638" mass="72429">MAAARLTPATAPHTGTEAETGGPRDRRPSPPHRSLTGALRDAGVTLGPWRPGSETPSEEDYDVNVRPAYSGDNGARAGLSAHQSSSPRLQVRAAVVQDEAGVHVLPADEMDMQDLLRKSSDPRAARARGRFGGLVFTRQFSAFDPQNAAAANSPFHGFYVLFWLAVALLVFKISADNWRQHGTPLGSSDIMETMFRRDVVVLLLSDGIMCALTGVSWLIQRLVFHGHLHWDRGGWIVQNMWQTVFIAGVVSWTLVRDWPWTHTVFFVLHGFVMLMKQHSYAFYNGYLSTVHARRRFLLSQLKRLDLVRDASAVDSEAPSSSAQPRRRRLSSHSRRLSSSHKHQDAQDADLDQIARAVASGRPLDDEQVRLFARAIHCEVDALADELRGTAADASRAYPNNLDLASHYRWIPLPTVVYELEYPRSESISWAYVAEKVVAMVGIIFVMIQVSQYSIYPVVMKTVQMKEAGVPLSGRVREFPWLLSDLIFPFMMEYLLVWYLIWETILNILAELTYFADRSFYGPWWNSVSWDQFARDWNRPVHVFLLRHVYHSSISSMKVNKHSATLITFLFSACVHELIMLCLFRKLRGYLLVLQMCQLPLVRLSRTSWLRGRKTLGNFMFWVGIFTCPSLLCSLYLVL</sequence>
<feature type="transmembrane region" description="Helical" evidence="11">
    <location>
        <begin position="199"/>
        <end position="219"/>
    </location>
</feature>
<comment type="similarity">
    <text evidence="2">Belongs to the membrane-bound acyltransferase family. Sterol o-acyltransferase subfamily.</text>
</comment>
<feature type="transmembrane region" description="Helical" evidence="11">
    <location>
        <begin position="615"/>
        <end position="637"/>
    </location>
</feature>
<keyword evidence="4 11" id="KW-0812">Transmembrane</keyword>
<evidence type="ECO:0000256" key="4">
    <source>
        <dbReference type="ARBA" id="ARBA00022692"/>
    </source>
</evidence>
<evidence type="ECO:0000313" key="12">
    <source>
        <dbReference type="EMBL" id="KAF4504060.1"/>
    </source>
</evidence>
<evidence type="ECO:0008006" key="14">
    <source>
        <dbReference type="Google" id="ProtNLM"/>
    </source>
</evidence>
<feature type="region of interest" description="Disordered" evidence="10">
    <location>
        <begin position="315"/>
        <end position="347"/>
    </location>
</feature>
<reference evidence="12 13" key="1">
    <citation type="journal article" date="2020" name="Genome Biol. Evol.">
        <title>A new high-quality draft genome assembly of the Chinese cordyceps Ophiocordyceps sinensis.</title>
        <authorList>
            <person name="Shu R."/>
            <person name="Zhang J."/>
            <person name="Meng Q."/>
            <person name="Zhang H."/>
            <person name="Zhou G."/>
            <person name="Li M."/>
            <person name="Wu P."/>
            <person name="Zhao Y."/>
            <person name="Chen C."/>
            <person name="Qin Q."/>
        </authorList>
    </citation>
    <scope>NUCLEOTIDE SEQUENCE [LARGE SCALE GENOMIC DNA]</scope>
    <source>
        <strain evidence="12 13">IOZ07</strain>
    </source>
</reference>
<feature type="region of interest" description="Disordered" evidence="10">
    <location>
        <begin position="1"/>
        <end position="85"/>
    </location>
</feature>
<comment type="function">
    <text evidence="9">Sterol O-acyltransferase that catalyzes the formation of stery esters.</text>
</comment>
<feature type="compositionally biased region" description="Basic residues" evidence="10">
    <location>
        <begin position="324"/>
        <end position="340"/>
    </location>
</feature>
<comment type="subcellular location">
    <subcellularLocation>
        <location evidence="1">Endoplasmic reticulum membrane</location>
        <topology evidence="1">Multi-pass membrane protein</topology>
    </subcellularLocation>
</comment>
<dbReference type="AlphaFoldDB" id="A0A8H4LQL0"/>
<dbReference type="OrthoDB" id="10039049at2759"/>
<evidence type="ECO:0000256" key="2">
    <source>
        <dbReference type="ARBA" id="ARBA00009010"/>
    </source>
</evidence>
<evidence type="ECO:0000256" key="8">
    <source>
        <dbReference type="ARBA" id="ARBA00023315"/>
    </source>
</evidence>
<evidence type="ECO:0000256" key="1">
    <source>
        <dbReference type="ARBA" id="ARBA00004477"/>
    </source>
</evidence>
<feature type="transmembrane region" description="Helical" evidence="11">
    <location>
        <begin position="157"/>
        <end position="178"/>
    </location>
</feature>
<comment type="caution">
    <text evidence="12">The sequence shown here is derived from an EMBL/GenBank/DDBJ whole genome shotgun (WGS) entry which is preliminary data.</text>
</comment>
<feature type="transmembrane region" description="Helical" evidence="11">
    <location>
        <begin position="436"/>
        <end position="458"/>
    </location>
</feature>
<keyword evidence="8" id="KW-0012">Acyltransferase</keyword>
<evidence type="ECO:0000313" key="13">
    <source>
        <dbReference type="Proteomes" id="UP000557566"/>
    </source>
</evidence>
<evidence type="ECO:0000256" key="11">
    <source>
        <dbReference type="SAM" id="Phobius"/>
    </source>
</evidence>
<keyword evidence="5" id="KW-0256">Endoplasmic reticulum</keyword>
<dbReference type="PANTHER" id="PTHR10408:SF23">
    <property type="entry name" value="STEROL O-ACYLTRANSFERASE 1-RELATED"/>
    <property type="match status" value="1"/>
</dbReference>
<dbReference type="InterPro" id="IPR014371">
    <property type="entry name" value="Oat_ACAT_DAG_ARE"/>
</dbReference>
<dbReference type="InterPro" id="IPR004299">
    <property type="entry name" value="MBOAT_fam"/>
</dbReference>
<evidence type="ECO:0000256" key="6">
    <source>
        <dbReference type="ARBA" id="ARBA00022989"/>
    </source>
</evidence>
<feature type="transmembrane region" description="Helical" evidence="11">
    <location>
        <begin position="478"/>
        <end position="500"/>
    </location>
</feature>
<dbReference type="GO" id="GO:0034737">
    <property type="term" value="F:ergosterol O-acyltransferase activity"/>
    <property type="evidence" value="ECO:0007669"/>
    <property type="project" value="TreeGrafter"/>
</dbReference>
<protein>
    <recommendedName>
        <fullName evidence="14">O-acyltransferase</fullName>
    </recommendedName>
</protein>
<dbReference type="EMBL" id="JAAVMX010000012">
    <property type="protein sequence ID" value="KAF4504060.1"/>
    <property type="molecule type" value="Genomic_DNA"/>
</dbReference>
<name>A0A8H4LQL0_9HYPO</name>
<dbReference type="Pfam" id="PF03062">
    <property type="entry name" value="MBOAT"/>
    <property type="match status" value="1"/>
</dbReference>
<keyword evidence="6 11" id="KW-1133">Transmembrane helix</keyword>
<evidence type="ECO:0000256" key="10">
    <source>
        <dbReference type="SAM" id="MobiDB-lite"/>
    </source>
</evidence>
<dbReference type="PANTHER" id="PTHR10408">
    <property type="entry name" value="STEROL O-ACYLTRANSFERASE"/>
    <property type="match status" value="1"/>
</dbReference>
<gene>
    <name evidence="12" type="ORF">G6O67_008676</name>
</gene>
<evidence type="ECO:0000256" key="5">
    <source>
        <dbReference type="ARBA" id="ARBA00022824"/>
    </source>
</evidence>
<keyword evidence="13" id="KW-1185">Reference proteome</keyword>
<dbReference type="GO" id="GO:0005789">
    <property type="term" value="C:endoplasmic reticulum membrane"/>
    <property type="evidence" value="ECO:0007669"/>
    <property type="project" value="UniProtKB-SubCell"/>
</dbReference>
<keyword evidence="3" id="KW-0808">Transferase</keyword>
<evidence type="ECO:0000256" key="3">
    <source>
        <dbReference type="ARBA" id="ARBA00022679"/>
    </source>
</evidence>